<sequence>MKYEGVVGTYANCSTDILWVFMYPDISLHYVLLKDRGECQKKNKCNEPVAPAPFGVVRGPTTDTPAKSIFLSVCGSIGEGPLLFGGYLYGVVPKCRFLPFRSKVTWVSFACVRGLGTSDFTVEMSLHRVKLSGLLLNDALISSSSPSLVLIGVACESGSDCRFNRIRLWRFCDFLEFVVTLCGWRKE</sequence>
<protein>
    <submittedName>
        <fullName evidence="1">Uncharacterized protein</fullName>
    </submittedName>
</protein>
<reference evidence="1" key="1">
    <citation type="submission" date="2019-12" db="EMBL/GenBank/DDBJ databases">
        <title>Genome sequencing and annotation of Brassica cretica.</title>
        <authorList>
            <person name="Studholme D.J."/>
            <person name="Sarris P.F."/>
        </authorList>
    </citation>
    <scope>NUCLEOTIDE SEQUENCE</scope>
    <source>
        <strain evidence="1">PFS-001/15</strain>
        <tissue evidence="1">Leaf</tissue>
    </source>
</reference>
<gene>
    <name evidence="1" type="ORF">F2Q68_00006175</name>
</gene>
<dbReference type="AlphaFoldDB" id="A0A8S9JCG9"/>
<dbReference type="Proteomes" id="UP000712281">
    <property type="component" value="Unassembled WGS sequence"/>
</dbReference>
<comment type="caution">
    <text evidence="1">The sequence shown here is derived from an EMBL/GenBank/DDBJ whole genome shotgun (WGS) entry which is preliminary data.</text>
</comment>
<dbReference type="EMBL" id="QGKW02001660">
    <property type="protein sequence ID" value="KAF2579715.1"/>
    <property type="molecule type" value="Genomic_DNA"/>
</dbReference>
<proteinExistence type="predicted"/>
<organism evidence="1 2">
    <name type="scientific">Brassica cretica</name>
    <name type="common">Mustard</name>
    <dbReference type="NCBI Taxonomy" id="69181"/>
    <lineage>
        <taxon>Eukaryota</taxon>
        <taxon>Viridiplantae</taxon>
        <taxon>Streptophyta</taxon>
        <taxon>Embryophyta</taxon>
        <taxon>Tracheophyta</taxon>
        <taxon>Spermatophyta</taxon>
        <taxon>Magnoliopsida</taxon>
        <taxon>eudicotyledons</taxon>
        <taxon>Gunneridae</taxon>
        <taxon>Pentapetalae</taxon>
        <taxon>rosids</taxon>
        <taxon>malvids</taxon>
        <taxon>Brassicales</taxon>
        <taxon>Brassicaceae</taxon>
        <taxon>Brassiceae</taxon>
        <taxon>Brassica</taxon>
    </lineage>
</organism>
<name>A0A8S9JCG9_BRACR</name>
<evidence type="ECO:0000313" key="2">
    <source>
        <dbReference type="Proteomes" id="UP000712281"/>
    </source>
</evidence>
<accession>A0A8S9JCG9</accession>
<evidence type="ECO:0000313" key="1">
    <source>
        <dbReference type="EMBL" id="KAF2579715.1"/>
    </source>
</evidence>